<reference evidence="1 2" key="2">
    <citation type="journal article" date="2022" name="Mol. Ecol. Resour.">
        <title>The genomes of chicory, endive, great burdock and yacon provide insights into Asteraceae paleo-polyploidization history and plant inulin production.</title>
        <authorList>
            <person name="Fan W."/>
            <person name="Wang S."/>
            <person name="Wang H."/>
            <person name="Wang A."/>
            <person name="Jiang F."/>
            <person name="Liu H."/>
            <person name="Zhao H."/>
            <person name="Xu D."/>
            <person name="Zhang Y."/>
        </authorList>
    </citation>
    <scope>NUCLEOTIDE SEQUENCE [LARGE SCALE GENOMIC DNA]</scope>
    <source>
        <strain evidence="2">cv. Yunnan</strain>
        <tissue evidence="1">Leaves</tissue>
    </source>
</reference>
<keyword evidence="2" id="KW-1185">Reference proteome</keyword>
<dbReference type="Proteomes" id="UP001056120">
    <property type="component" value="Linkage Group LG10"/>
</dbReference>
<organism evidence="1 2">
    <name type="scientific">Smallanthus sonchifolius</name>
    <dbReference type="NCBI Taxonomy" id="185202"/>
    <lineage>
        <taxon>Eukaryota</taxon>
        <taxon>Viridiplantae</taxon>
        <taxon>Streptophyta</taxon>
        <taxon>Embryophyta</taxon>
        <taxon>Tracheophyta</taxon>
        <taxon>Spermatophyta</taxon>
        <taxon>Magnoliopsida</taxon>
        <taxon>eudicotyledons</taxon>
        <taxon>Gunneridae</taxon>
        <taxon>Pentapetalae</taxon>
        <taxon>asterids</taxon>
        <taxon>campanulids</taxon>
        <taxon>Asterales</taxon>
        <taxon>Asteraceae</taxon>
        <taxon>Asteroideae</taxon>
        <taxon>Heliantheae alliance</taxon>
        <taxon>Millerieae</taxon>
        <taxon>Smallanthus</taxon>
    </lineage>
</organism>
<gene>
    <name evidence="1" type="ORF">L1987_31913</name>
</gene>
<reference evidence="2" key="1">
    <citation type="journal article" date="2022" name="Mol. Ecol. Resour.">
        <title>The genomes of chicory, endive, great burdock and yacon provide insights into Asteraceae palaeo-polyploidization history and plant inulin production.</title>
        <authorList>
            <person name="Fan W."/>
            <person name="Wang S."/>
            <person name="Wang H."/>
            <person name="Wang A."/>
            <person name="Jiang F."/>
            <person name="Liu H."/>
            <person name="Zhao H."/>
            <person name="Xu D."/>
            <person name="Zhang Y."/>
        </authorList>
    </citation>
    <scope>NUCLEOTIDE SEQUENCE [LARGE SCALE GENOMIC DNA]</scope>
    <source>
        <strain evidence="2">cv. Yunnan</strain>
    </source>
</reference>
<proteinExistence type="predicted"/>
<protein>
    <submittedName>
        <fullName evidence="1">Uncharacterized protein</fullName>
    </submittedName>
</protein>
<evidence type="ECO:0000313" key="1">
    <source>
        <dbReference type="EMBL" id="KAI3803751.1"/>
    </source>
</evidence>
<comment type="caution">
    <text evidence="1">The sequence shown here is derived from an EMBL/GenBank/DDBJ whole genome shotgun (WGS) entry which is preliminary data.</text>
</comment>
<name>A0ACB9I7M1_9ASTR</name>
<dbReference type="EMBL" id="CM042027">
    <property type="protein sequence ID" value="KAI3803751.1"/>
    <property type="molecule type" value="Genomic_DNA"/>
</dbReference>
<sequence>MEGLIPLLMHTMKKHRLQNSFRSLSAGSYHLLEGTVADQGSSHRRTRSHFEPPSAEYLQQRSSFGFVSQPMDLKKDSKGSTASHGSKIKTHINLAQFQFTSSPYPIPSHPIPSFTVQQWNPSPSLLAQLNTSRRFLIPSSVSRFYFPSITPSIDA</sequence>
<accession>A0ACB9I7M1</accession>
<evidence type="ECO:0000313" key="2">
    <source>
        <dbReference type="Proteomes" id="UP001056120"/>
    </source>
</evidence>